<comment type="caution">
    <text evidence="2">The sequence shown here is derived from an EMBL/GenBank/DDBJ whole genome shotgun (WGS) entry which is preliminary data.</text>
</comment>
<keyword evidence="3" id="KW-1185">Reference proteome</keyword>
<sequence>MNRPQPEQLNIAMRGRSGFDCPADKIGSWRSSMHTPTSVSGGGMVSWGSGVRIDDHIKDEANEKTEDLHEGRAELLRRAIEQESLLRWTDPDRYPLRFGCLCAQL</sequence>
<organism evidence="2 3">
    <name type="scientific">Pseudomonas serbiensis</name>
    <dbReference type="NCBI Taxonomy" id="3064350"/>
    <lineage>
        <taxon>Bacteria</taxon>
        <taxon>Pseudomonadati</taxon>
        <taxon>Pseudomonadota</taxon>
        <taxon>Gammaproteobacteria</taxon>
        <taxon>Pseudomonadales</taxon>
        <taxon>Pseudomonadaceae</taxon>
        <taxon>Pseudomonas</taxon>
    </lineage>
</organism>
<accession>A0ABT9CRD4</accession>
<evidence type="ECO:0000256" key="1">
    <source>
        <dbReference type="SAM" id="MobiDB-lite"/>
    </source>
</evidence>
<dbReference type="Proteomes" id="UP001223016">
    <property type="component" value="Unassembled WGS sequence"/>
</dbReference>
<dbReference type="EMBL" id="JAUQOO010000010">
    <property type="protein sequence ID" value="MDO7928065.1"/>
    <property type="molecule type" value="Genomic_DNA"/>
</dbReference>
<evidence type="ECO:0000313" key="3">
    <source>
        <dbReference type="Proteomes" id="UP001223016"/>
    </source>
</evidence>
<reference evidence="2 3" key="1">
    <citation type="submission" date="2023-07" db="EMBL/GenBank/DDBJ databases">
        <title>Identification of four novel Pseudomonas species associated with bacterial leaf spot of cucurbits.</title>
        <authorList>
            <person name="Fullem K.R."/>
        </authorList>
    </citation>
    <scope>NUCLEOTIDE SEQUENCE [LARGE SCALE GENOMIC DNA]</scope>
    <source>
        <strain evidence="2 3">KFB 138</strain>
    </source>
</reference>
<feature type="region of interest" description="Disordered" evidence="1">
    <location>
        <begin position="27"/>
        <end position="46"/>
    </location>
</feature>
<gene>
    <name evidence="2" type="ORF">Q6A51_14815</name>
</gene>
<evidence type="ECO:0000313" key="2">
    <source>
        <dbReference type="EMBL" id="MDO7928065.1"/>
    </source>
</evidence>
<protein>
    <submittedName>
        <fullName evidence="2">Uncharacterized protein</fullName>
    </submittedName>
</protein>
<name>A0ABT9CRD4_9PSED</name>
<proteinExistence type="predicted"/>
<dbReference type="RefSeq" id="WP_304575124.1">
    <property type="nucleotide sequence ID" value="NZ_JAUQOO010000010.1"/>
</dbReference>